<feature type="binding site" evidence="8">
    <location>
        <position position="62"/>
    </location>
    <ligand>
        <name>shikimate</name>
        <dbReference type="ChEBI" id="CHEBI:36208"/>
    </ligand>
</feature>
<keyword evidence="5 8" id="KW-0560">Oxidoreductase</keyword>
<name>A0A1H0BFL4_9BACI</name>
<dbReference type="GO" id="GO:0050661">
    <property type="term" value="F:NADP binding"/>
    <property type="evidence" value="ECO:0007669"/>
    <property type="project" value="InterPro"/>
</dbReference>
<dbReference type="Pfam" id="PF18317">
    <property type="entry name" value="SDH_C"/>
    <property type="match status" value="1"/>
</dbReference>
<dbReference type="AlphaFoldDB" id="A0A1H0BFL4"/>
<comment type="catalytic activity">
    <reaction evidence="7 8">
        <text>shikimate + NADP(+) = 3-dehydroshikimate + NADPH + H(+)</text>
        <dbReference type="Rhea" id="RHEA:17737"/>
        <dbReference type="ChEBI" id="CHEBI:15378"/>
        <dbReference type="ChEBI" id="CHEBI:16630"/>
        <dbReference type="ChEBI" id="CHEBI:36208"/>
        <dbReference type="ChEBI" id="CHEBI:57783"/>
        <dbReference type="ChEBI" id="CHEBI:58349"/>
        <dbReference type="EC" id="1.1.1.25"/>
    </reaction>
</comment>
<dbReference type="RefSeq" id="WP_090840891.1">
    <property type="nucleotide sequence ID" value="NZ_FNIL01000001.1"/>
</dbReference>
<comment type="similarity">
    <text evidence="8">Belongs to the shikimate dehydrogenase family.</text>
</comment>
<comment type="function">
    <text evidence="8">Involved in the biosynthesis of the chorismate, which leads to the biosynthesis of aromatic amino acids. Catalyzes the reversible NADPH linked reduction of 3-dehydroshikimate (DHSA) to yield shikimate (SA).</text>
</comment>
<feature type="binding site" evidence="8">
    <location>
        <position position="249"/>
    </location>
    <ligand>
        <name>shikimate</name>
        <dbReference type="ChEBI" id="CHEBI:36208"/>
    </ligand>
</feature>
<keyword evidence="3 8" id="KW-0028">Amino-acid biosynthesis</keyword>
<feature type="binding site" evidence="8">
    <location>
        <begin position="15"/>
        <end position="17"/>
    </location>
    <ligand>
        <name>shikimate</name>
        <dbReference type="ChEBI" id="CHEBI:36208"/>
    </ligand>
</feature>
<feature type="domain" description="Shikimate dehydrogenase substrate binding N-terminal" evidence="10">
    <location>
        <begin position="7"/>
        <end position="89"/>
    </location>
</feature>
<dbReference type="InterPro" id="IPR013708">
    <property type="entry name" value="Shikimate_DH-bd_N"/>
</dbReference>
<dbReference type="EMBL" id="FNIL01000001">
    <property type="protein sequence ID" value="SDN44469.1"/>
    <property type="molecule type" value="Genomic_DNA"/>
</dbReference>
<dbReference type="InterPro" id="IPR036291">
    <property type="entry name" value="NAD(P)-bd_dom_sf"/>
</dbReference>
<proteinExistence type="inferred from homology"/>
<dbReference type="SUPFAM" id="SSF51735">
    <property type="entry name" value="NAD(P)-binding Rossmann-fold domains"/>
    <property type="match status" value="1"/>
</dbReference>
<dbReference type="Pfam" id="PF01488">
    <property type="entry name" value="Shikimate_DH"/>
    <property type="match status" value="1"/>
</dbReference>
<dbReference type="EC" id="1.1.1.25" evidence="2 8"/>
<keyword evidence="6 8" id="KW-0057">Aromatic amino acid biosynthesis</keyword>
<keyword evidence="4 8" id="KW-0521">NADP</keyword>
<dbReference type="Gene3D" id="3.40.50.10860">
    <property type="entry name" value="Leucine Dehydrogenase, chain A, domain 1"/>
    <property type="match status" value="1"/>
</dbReference>
<evidence type="ECO:0000256" key="3">
    <source>
        <dbReference type="ARBA" id="ARBA00022605"/>
    </source>
</evidence>
<feature type="domain" description="SDH C-terminal" evidence="11">
    <location>
        <begin position="242"/>
        <end position="272"/>
    </location>
</feature>
<gene>
    <name evidence="8" type="primary">aroE</name>
    <name evidence="12" type="ORF">SAMN04488053_101871</name>
</gene>
<evidence type="ECO:0000313" key="12">
    <source>
        <dbReference type="EMBL" id="SDN44469.1"/>
    </source>
</evidence>
<dbReference type="GO" id="GO:0009423">
    <property type="term" value="P:chorismate biosynthetic process"/>
    <property type="evidence" value="ECO:0007669"/>
    <property type="project" value="UniProtKB-UniRule"/>
</dbReference>
<comment type="caution">
    <text evidence="8">Lacks conserved residue(s) required for the propagation of feature annotation.</text>
</comment>
<comment type="pathway">
    <text evidence="1 8">Metabolic intermediate biosynthesis; chorismate biosynthesis; chorismate from D-erythrose 4-phosphate and phosphoenolpyruvate: step 4/7.</text>
</comment>
<dbReference type="Proteomes" id="UP000198778">
    <property type="component" value="Unassembled WGS sequence"/>
</dbReference>
<protein>
    <recommendedName>
        <fullName evidence="2 8">Shikimate dehydrogenase (NADP(+))</fullName>
        <shortName evidence="8">SDH</shortName>
        <ecNumber evidence="2 8">1.1.1.25</ecNumber>
    </recommendedName>
</protein>
<feature type="binding site" evidence="8">
    <location>
        <position position="221"/>
    </location>
    <ligand>
        <name>shikimate</name>
        <dbReference type="ChEBI" id="CHEBI:36208"/>
    </ligand>
</feature>
<dbReference type="CDD" id="cd01065">
    <property type="entry name" value="NAD_bind_Shikimate_DH"/>
    <property type="match status" value="1"/>
</dbReference>
<reference evidence="13" key="1">
    <citation type="submission" date="2016-10" db="EMBL/GenBank/DDBJ databases">
        <authorList>
            <person name="Varghese N."/>
            <person name="Submissions S."/>
        </authorList>
    </citation>
    <scope>NUCLEOTIDE SEQUENCE [LARGE SCALE GENOMIC DNA]</scope>
    <source>
        <strain evidence="13">CGMCC 1.10369</strain>
    </source>
</reference>
<dbReference type="Pfam" id="PF08501">
    <property type="entry name" value="Shikimate_dh_N"/>
    <property type="match status" value="1"/>
</dbReference>
<dbReference type="PANTHER" id="PTHR21089">
    <property type="entry name" value="SHIKIMATE DEHYDROGENASE"/>
    <property type="match status" value="1"/>
</dbReference>
<evidence type="ECO:0000256" key="6">
    <source>
        <dbReference type="ARBA" id="ARBA00023141"/>
    </source>
</evidence>
<evidence type="ECO:0000256" key="4">
    <source>
        <dbReference type="ARBA" id="ARBA00022857"/>
    </source>
</evidence>
<dbReference type="NCBIfam" id="NF001319">
    <property type="entry name" value="PRK00258.3-3"/>
    <property type="match status" value="1"/>
</dbReference>
<dbReference type="GO" id="GO:0005829">
    <property type="term" value="C:cytosol"/>
    <property type="evidence" value="ECO:0007669"/>
    <property type="project" value="TreeGrafter"/>
</dbReference>
<feature type="binding site" evidence="8">
    <location>
        <position position="242"/>
    </location>
    <ligand>
        <name>NADP(+)</name>
        <dbReference type="ChEBI" id="CHEBI:58349"/>
    </ligand>
</feature>
<evidence type="ECO:0000256" key="1">
    <source>
        <dbReference type="ARBA" id="ARBA00004871"/>
    </source>
</evidence>
<dbReference type="OrthoDB" id="9792692at2"/>
<evidence type="ECO:0000259" key="11">
    <source>
        <dbReference type="Pfam" id="PF18317"/>
    </source>
</evidence>
<organism evidence="12 13">
    <name type="scientific">Alkalicoccus daliensis</name>
    <dbReference type="NCBI Taxonomy" id="745820"/>
    <lineage>
        <taxon>Bacteria</taxon>
        <taxon>Bacillati</taxon>
        <taxon>Bacillota</taxon>
        <taxon>Bacilli</taxon>
        <taxon>Bacillales</taxon>
        <taxon>Bacillaceae</taxon>
        <taxon>Alkalicoccus</taxon>
    </lineage>
</organism>
<feature type="domain" description="Quinate/shikimate 5-dehydrogenase/glutamyl-tRNA reductase" evidence="9">
    <location>
        <begin position="120"/>
        <end position="193"/>
    </location>
</feature>
<dbReference type="InterPro" id="IPR006151">
    <property type="entry name" value="Shikm_DH/Glu-tRNA_Rdtase"/>
</dbReference>
<dbReference type="GO" id="GO:0009073">
    <property type="term" value="P:aromatic amino acid family biosynthetic process"/>
    <property type="evidence" value="ECO:0007669"/>
    <property type="project" value="UniProtKB-KW"/>
</dbReference>
<evidence type="ECO:0000259" key="10">
    <source>
        <dbReference type="Pfam" id="PF08501"/>
    </source>
</evidence>
<feature type="binding site" evidence="8">
    <location>
        <position position="104"/>
    </location>
    <ligand>
        <name>shikimate</name>
        <dbReference type="ChEBI" id="CHEBI:36208"/>
    </ligand>
</feature>
<accession>A0A1H0BFL4</accession>
<dbReference type="NCBIfam" id="TIGR00507">
    <property type="entry name" value="aroE"/>
    <property type="match status" value="1"/>
</dbReference>
<keyword evidence="13" id="KW-1185">Reference proteome</keyword>
<feature type="binding site" evidence="8">
    <location>
        <begin position="153"/>
        <end position="158"/>
    </location>
    <ligand>
        <name>NADP(+)</name>
        <dbReference type="ChEBI" id="CHEBI:58349"/>
    </ligand>
</feature>
<dbReference type="InterPro" id="IPR046346">
    <property type="entry name" value="Aminoacid_DH-like_N_sf"/>
</dbReference>
<evidence type="ECO:0000259" key="9">
    <source>
        <dbReference type="Pfam" id="PF01488"/>
    </source>
</evidence>
<feature type="binding site" evidence="8">
    <location>
        <position position="87"/>
    </location>
    <ligand>
        <name>shikimate</name>
        <dbReference type="ChEBI" id="CHEBI:36208"/>
    </ligand>
</feature>
<evidence type="ECO:0000256" key="8">
    <source>
        <dbReference type="HAMAP-Rule" id="MF_00222"/>
    </source>
</evidence>
<dbReference type="PANTHER" id="PTHR21089:SF1">
    <property type="entry name" value="BIFUNCTIONAL 3-DEHYDROQUINATE DEHYDRATASE_SHIKIMATE DEHYDROGENASE, CHLOROPLASTIC"/>
    <property type="match status" value="1"/>
</dbReference>
<feature type="binding site" evidence="8">
    <location>
        <position position="219"/>
    </location>
    <ligand>
        <name>NADP(+)</name>
        <dbReference type="ChEBI" id="CHEBI:58349"/>
    </ligand>
</feature>
<dbReference type="NCBIfam" id="NF001314">
    <property type="entry name" value="PRK00258.2-2"/>
    <property type="match status" value="1"/>
</dbReference>
<dbReference type="Gene3D" id="3.40.50.720">
    <property type="entry name" value="NAD(P)-binding Rossmann-like Domain"/>
    <property type="match status" value="1"/>
</dbReference>
<evidence type="ECO:0000256" key="2">
    <source>
        <dbReference type="ARBA" id="ARBA00012962"/>
    </source>
</evidence>
<evidence type="ECO:0000313" key="13">
    <source>
        <dbReference type="Proteomes" id="UP000198778"/>
    </source>
</evidence>
<feature type="active site" description="Proton acceptor" evidence="8">
    <location>
        <position position="66"/>
    </location>
</feature>
<dbReference type="STRING" id="745820.SAMN04488053_101871"/>
<dbReference type="HAMAP" id="MF_00222">
    <property type="entry name" value="Shikimate_DH_AroE"/>
    <property type="match status" value="1"/>
</dbReference>
<dbReference type="InterPro" id="IPR011342">
    <property type="entry name" value="Shikimate_DH"/>
</dbReference>
<evidence type="ECO:0000256" key="7">
    <source>
        <dbReference type="ARBA" id="ARBA00049442"/>
    </source>
</evidence>
<dbReference type="InterPro" id="IPR041121">
    <property type="entry name" value="SDH_C"/>
</dbReference>
<sequence>MTHVFGVIGNPISHSLSPLMHEAAYKKLELDARYVPFQVEEKNLETAVKGMKGLGIKGLNVTIPHKEAVIEFLDELDPSAAALGAVNTIFYDEKQNKLIGYNTDGEGFYRSLRPELRKPLEDSLILMIGAGGAARGVAITLAGKGAKQLTIANRTKSKAEELAADCGASARAMTLNEAQAKLTEFDIIINSTSIGMTPNIGQMPMSLETLSRDTLVCDLIYSPMKTRFLAEAEKKHVRTLNGMGMFVQQGAIAFEHWTGLDAPVEIMEEAILSRLKEV</sequence>
<evidence type="ECO:0000256" key="5">
    <source>
        <dbReference type="ARBA" id="ARBA00023002"/>
    </source>
</evidence>
<dbReference type="GO" id="GO:0004764">
    <property type="term" value="F:shikimate 3-dehydrogenase (NADP+) activity"/>
    <property type="evidence" value="ECO:0007669"/>
    <property type="project" value="UniProtKB-UniRule"/>
</dbReference>
<dbReference type="InterPro" id="IPR022893">
    <property type="entry name" value="Shikimate_DH_fam"/>
</dbReference>
<dbReference type="UniPathway" id="UPA00053">
    <property type="reaction ID" value="UER00087"/>
</dbReference>
<dbReference type="SUPFAM" id="SSF53223">
    <property type="entry name" value="Aminoacid dehydrogenase-like, N-terminal domain"/>
    <property type="match status" value="1"/>
</dbReference>
<feature type="binding site" evidence="8">
    <location>
        <begin position="129"/>
        <end position="133"/>
    </location>
    <ligand>
        <name>NADP(+)</name>
        <dbReference type="ChEBI" id="CHEBI:58349"/>
    </ligand>
</feature>
<comment type="subunit">
    <text evidence="8">Homodimer.</text>
</comment>
<dbReference type="GO" id="GO:0008652">
    <property type="term" value="P:amino acid biosynthetic process"/>
    <property type="evidence" value="ECO:0007669"/>
    <property type="project" value="UniProtKB-KW"/>
</dbReference>
<dbReference type="GO" id="GO:0019632">
    <property type="term" value="P:shikimate metabolic process"/>
    <property type="evidence" value="ECO:0007669"/>
    <property type="project" value="InterPro"/>
</dbReference>